<evidence type="ECO:0000259" key="4">
    <source>
        <dbReference type="Pfam" id="PF01071"/>
    </source>
</evidence>
<dbReference type="AlphaFoldDB" id="A0A3D5QDA1"/>
<feature type="non-terminal residue" evidence="5">
    <location>
        <position position="57"/>
    </location>
</feature>
<evidence type="ECO:0000313" key="5">
    <source>
        <dbReference type="EMBL" id="HCW93259.1"/>
    </source>
</evidence>
<dbReference type="Gene3D" id="3.30.470.20">
    <property type="entry name" value="ATP-grasp fold, B domain"/>
    <property type="match status" value="1"/>
</dbReference>
<protein>
    <submittedName>
        <fullName evidence="5">Phosphoribosylamine--glycine ligase</fullName>
        <ecNumber evidence="5">6.3.4.13</ecNumber>
    </submittedName>
</protein>
<evidence type="ECO:0000256" key="2">
    <source>
        <dbReference type="ARBA" id="ARBA00022741"/>
    </source>
</evidence>
<dbReference type="EC" id="6.3.4.13" evidence="5"/>
<dbReference type="PANTHER" id="PTHR43472">
    <property type="entry name" value="PHOSPHORIBOSYLAMINE--GLYCINE LIGASE"/>
    <property type="match status" value="1"/>
</dbReference>
<dbReference type="GO" id="GO:0004637">
    <property type="term" value="F:phosphoribosylamine-glycine ligase activity"/>
    <property type="evidence" value="ECO:0007669"/>
    <property type="project" value="UniProtKB-EC"/>
</dbReference>
<dbReference type="InterPro" id="IPR020561">
    <property type="entry name" value="PRibGlycinamid_synth_ATP-grasp"/>
</dbReference>
<sequence>EARGALKNILVDKIFGESGSSVVIEEYLNGEEASYLAFTDGNTILPLQSSQDHKPVF</sequence>
<dbReference type="InterPro" id="IPR013815">
    <property type="entry name" value="ATP_grasp_subdomain_1"/>
</dbReference>
<dbReference type="SUPFAM" id="SSF56059">
    <property type="entry name" value="Glutathione synthetase ATP-binding domain-like"/>
    <property type="match status" value="1"/>
</dbReference>
<comment type="caution">
    <text evidence="5">The sequence shown here is derived from an EMBL/GenBank/DDBJ whole genome shotgun (WGS) entry which is preliminary data.</text>
</comment>
<keyword evidence="1 5" id="KW-0436">Ligase</keyword>
<dbReference type="Gene3D" id="3.30.1490.20">
    <property type="entry name" value="ATP-grasp fold, A domain"/>
    <property type="match status" value="1"/>
</dbReference>
<name>A0A3D5QDA1_FLESI</name>
<keyword evidence="2" id="KW-0547">Nucleotide-binding</keyword>
<dbReference type="GO" id="GO:0009113">
    <property type="term" value="P:purine nucleobase biosynthetic process"/>
    <property type="evidence" value="ECO:0007669"/>
    <property type="project" value="InterPro"/>
</dbReference>
<proteinExistence type="predicted"/>
<dbReference type="PANTHER" id="PTHR43472:SF1">
    <property type="entry name" value="PHOSPHORIBOSYLAMINE--GLYCINE LIGASE, CHLOROPLASTIC"/>
    <property type="match status" value="1"/>
</dbReference>
<evidence type="ECO:0000256" key="1">
    <source>
        <dbReference type="ARBA" id="ARBA00022598"/>
    </source>
</evidence>
<dbReference type="InterPro" id="IPR000115">
    <property type="entry name" value="PRibGlycinamide_synth"/>
</dbReference>
<organism evidence="5 6">
    <name type="scientific">Flexistipes sinusarabici</name>
    <dbReference type="NCBI Taxonomy" id="2352"/>
    <lineage>
        <taxon>Bacteria</taxon>
        <taxon>Pseudomonadati</taxon>
        <taxon>Deferribacterota</taxon>
        <taxon>Deferribacteres</taxon>
        <taxon>Deferribacterales</taxon>
        <taxon>Flexistipitaceae</taxon>
        <taxon>Flexistipes</taxon>
    </lineage>
</organism>
<dbReference type="GO" id="GO:0005524">
    <property type="term" value="F:ATP binding"/>
    <property type="evidence" value="ECO:0007669"/>
    <property type="project" value="UniProtKB-KW"/>
</dbReference>
<dbReference type="Pfam" id="PF01071">
    <property type="entry name" value="GARS_A"/>
    <property type="match status" value="1"/>
</dbReference>
<evidence type="ECO:0000256" key="3">
    <source>
        <dbReference type="ARBA" id="ARBA00022840"/>
    </source>
</evidence>
<evidence type="ECO:0000313" key="6">
    <source>
        <dbReference type="Proteomes" id="UP000262325"/>
    </source>
</evidence>
<accession>A0A3D5QDA1</accession>
<feature type="non-terminal residue" evidence="5">
    <location>
        <position position="1"/>
    </location>
</feature>
<gene>
    <name evidence="5" type="ORF">DHM44_06230</name>
</gene>
<keyword evidence="3" id="KW-0067">ATP-binding</keyword>
<feature type="domain" description="Phosphoribosylglycinamide synthetase ATP-grasp (A)" evidence="4">
    <location>
        <begin position="1"/>
        <end position="56"/>
    </location>
</feature>
<dbReference type="Proteomes" id="UP000262325">
    <property type="component" value="Unassembled WGS sequence"/>
</dbReference>
<reference evidence="5 6" key="1">
    <citation type="journal article" date="2018" name="Nat. Biotechnol.">
        <title>A standardized bacterial taxonomy based on genome phylogeny substantially revises the tree of life.</title>
        <authorList>
            <person name="Parks D.H."/>
            <person name="Chuvochina M."/>
            <person name="Waite D.W."/>
            <person name="Rinke C."/>
            <person name="Skarshewski A."/>
            <person name="Chaumeil P.A."/>
            <person name="Hugenholtz P."/>
        </authorList>
    </citation>
    <scope>NUCLEOTIDE SEQUENCE [LARGE SCALE GENOMIC DNA]</scope>
    <source>
        <strain evidence="5">UBA8672</strain>
    </source>
</reference>
<dbReference type="EMBL" id="DPPF01000122">
    <property type="protein sequence ID" value="HCW93259.1"/>
    <property type="molecule type" value="Genomic_DNA"/>
</dbReference>